<evidence type="ECO:0000256" key="6">
    <source>
        <dbReference type="ARBA" id="ARBA00022989"/>
    </source>
</evidence>
<proteinExistence type="predicted"/>
<evidence type="ECO:0000313" key="10">
    <source>
        <dbReference type="EMBL" id="SIO54735.1"/>
    </source>
</evidence>
<feature type="transmembrane region" description="Helical" evidence="8">
    <location>
        <begin position="68"/>
        <end position="94"/>
    </location>
</feature>
<feature type="transmembrane region" description="Helical" evidence="8">
    <location>
        <begin position="376"/>
        <end position="393"/>
    </location>
</feature>
<evidence type="ECO:0000256" key="1">
    <source>
        <dbReference type="ARBA" id="ARBA00004651"/>
    </source>
</evidence>
<feature type="transmembrane region" description="Helical" evidence="8">
    <location>
        <begin position="204"/>
        <end position="226"/>
    </location>
</feature>
<dbReference type="OrthoDB" id="9178203at2"/>
<keyword evidence="5 8" id="KW-0812">Transmembrane</keyword>
<keyword evidence="11" id="KW-1185">Reference proteome</keyword>
<dbReference type="GO" id="GO:0005886">
    <property type="term" value="C:plasma membrane"/>
    <property type="evidence" value="ECO:0007669"/>
    <property type="project" value="UniProtKB-SubCell"/>
</dbReference>
<feature type="transmembrane region" description="Helical" evidence="8">
    <location>
        <begin position="106"/>
        <end position="128"/>
    </location>
</feature>
<feature type="transmembrane region" description="Helical" evidence="8">
    <location>
        <begin position="400"/>
        <end position="419"/>
    </location>
</feature>
<feature type="transmembrane region" description="Helical" evidence="8">
    <location>
        <begin position="351"/>
        <end position="370"/>
    </location>
</feature>
<dbReference type="PANTHER" id="PTHR33908">
    <property type="entry name" value="MANNOSYLTRANSFERASE YKCB-RELATED"/>
    <property type="match status" value="1"/>
</dbReference>
<evidence type="ECO:0000256" key="7">
    <source>
        <dbReference type="ARBA" id="ARBA00023136"/>
    </source>
</evidence>
<accession>A0A1N6KDU1</accession>
<organism evidence="10 11">
    <name type="scientific">Chitinophaga niabensis</name>
    <dbReference type="NCBI Taxonomy" id="536979"/>
    <lineage>
        <taxon>Bacteria</taxon>
        <taxon>Pseudomonadati</taxon>
        <taxon>Bacteroidota</taxon>
        <taxon>Chitinophagia</taxon>
        <taxon>Chitinophagales</taxon>
        <taxon>Chitinophagaceae</taxon>
        <taxon>Chitinophaga</taxon>
    </lineage>
</organism>
<dbReference type="Pfam" id="PF13231">
    <property type="entry name" value="PMT_2"/>
    <property type="match status" value="1"/>
</dbReference>
<evidence type="ECO:0000313" key="11">
    <source>
        <dbReference type="Proteomes" id="UP000185003"/>
    </source>
</evidence>
<sequence length="535" mass="61620">MQTYPLTTRYTWCIAIIILSLIPGLFTTLMEPDAALYAGIAKQIVWRNDWVNLFADGTDWLDKPHLPFWISALSFKIFGISTFAYKLPAFLCWLSGARFTYLFARHFYGTATAQIAALIYLTALHAIISSNDVRAEPYLTCFLVAASWYLVQSLRSAWYIIPAALFTAFALMTKGPFVLITIGSGLLLHWTIQKDWRQFLQWKWYVYLLLAAVFTLPEIWCLYLQFDAHPEKVIYGQQGVSGIRFFLWESQFGRFFNTGPIKGHGDPFFFLHTLLWAFLPWSLLFYLALFQRLRKLRKGVEWITLGASLCTLLLFSFSGFQLPHYLNILFPYFSILLAAWLIDLPLKKAMITQRVIALLMVVLLLAITLLFRPHYWIAYVIVSAAALTGWWLLRSPDDIIKVSMLGSVCVAIFINLFFYPTLLDYQGGSVAAEWKNRQFPGEIVHFYRSNSQAFEFYADAQVERRDTSFKKKELVFTGRAGRQALDLAGKEYKEEAVFSSYPVTRLDGQFINPATRHEGLDTVWLLRVNALYSNK</sequence>
<evidence type="ECO:0000256" key="4">
    <source>
        <dbReference type="ARBA" id="ARBA00022679"/>
    </source>
</evidence>
<dbReference type="AlphaFoldDB" id="A0A1N6KDU1"/>
<dbReference type="EMBL" id="FSRA01000002">
    <property type="protein sequence ID" value="SIO54735.1"/>
    <property type="molecule type" value="Genomic_DNA"/>
</dbReference>
<feature type="transmembrane region" description="Helical" evidence="8">
    <location>
        <begin position="326"/>
        <end position="344"/>
    </location>
</feature>
<reference evidence="10 11" key="1">
    <citation type="submission" date="2016-11" db="EMBL/GenBank/DDBJ databases">
        <authorList>
            <person name="Jaros S."/>
            <person name="Januszkiewicz K."/>
            <person name="Wedrychowicz H."/>
        </authorList>
    </citation>
    <scope>NUCLEOTIDE SEQUENCE [LARGE SCALE GENOMIC DNA]</scope>
    <source>
        <strain evidence="10 11">DSM 24787</strain>
    </source>
</reference>
<evidence type="ECO:0000256" key="2">
    <source>
        <dbReference type="ARBA" id="ARBA00022475"/>
    </source>
</evidence>
<feature type="transmembrane region" description="Helical" evidence="8">
    <location>
        <begin position="269"/>
        <end position="290"/>
    </location>
</feature>
<feature type="transmembrane region" description="Helical" evidence="8">
    <location>
        <begin position="302"/>
        <end position="320"/>
    </location>
</feature>
<dbReference type="RefSeq" id="WP_074242866.1">
    <property type="nucleotide sequence ID" value="NZ_FSRA01000002.1"/>
</dbReference>
<evidence type="ECO:0000256" key="3">
    <source>
        <dbReference type="ARBA" id="ARBA00022676"/>
    </source>
</evidence>
<dbReference type="Proteomes" id="UP000185003">
    <property type="component" value="Unassembled WGS sequence"/>
</dbReference>
<protein>
    <submittedName>
        <fullName evidence="10">Dolichyl-phosphate-mannose-protein mannosyltransferase</fullName>
    </submittedName>
</protein>
<evidence type="ECO:0000256" key="5">
    <source>
        <dbReference type="ARBA" id="ARBA00022692"/>
    </source>
</evidence>
<dbReference type="InterPro" id="IPR038731">
    <property type="entry name" value="RgtA/B/C-like"/>
</dbReference>
<dbReference type="InterPro" id="IPR050297">
    <property type="entry name" value="LipidA_mod_glycosyltrf_83"/>
</dbReference>
<keyword evidence="7 8" id="KW-0472">Membrane</keyword>
<dbReference type="GO" id="GO:0009103">
    <property type="term" value="P:lipopolysaccharide biosynthetic process"/>
    <property type="evidence" value="ECO:0007669"/>
    <property type="project" value="UniProtKB-ARBA"/>
</dbReference>
<comment type="subcellular location">
    <subcellularLocation>
        <location evidence="1">Cell membrane</location>
        <topology evidence="1">Multi-pass membrane protein</topology>
    </subcellularLocation>
</comment>
<dbReference type="STRING" id="536979.SAMN04488055_5657"/>
<keyword evidence="2" id="KW-1003">Cell membrane</keyword>
<gene>
    <name evidence="10" type="ORF">SAMN04488055_5657</name>
</gene>
<feature type="domain" description="Glycosyltransferase RgtA/B/C/D-like" evidence="9">
    <location>
        <begin position="62"/>
        <end position="218"/>
    </location>
</feature>
<keyword evidence="4 10" id="KW-0808">Transferase</keyword>
<evidence type="ECO:0000259" key="9">
    <source>
        <dbReference type="Pfam" id="PF13231"/>
    </source>
</evidence>
<feature type="transmembrane region" description="Helical" evidence="8">
    <location>
        <begin position="12"/>
        <end position="30"/>
    </location>
</feature>
<keyword evidence="6 8" id="KW-1133">Transmembrane helix</keyword>
<evidence type="ECO:0000256" key="8">
    <source>
        <dbReference type="SAM" id="Phobius"/>
    </source>
</evidence>
<keyword evidence="3 10" id="KW-0328">Glycosyltransferase</keyword>
<feature type="transmembrane region" description="Helical" evidence="8">
    <location>
        <begin position="159"/>
        <end position="192"/>
    </location>
</feature>
<dbReference type="GO" id="GO:0016763">
    <property type="term" value="F:pentosyltransferase activity"/>
    <property type="evidence" value="ECO:0007669"/>
    <property type="project" value="TreeGrafter"/>
</dbReference>
<name>A0A1N6KDU1_9BACT</name>
<dbReference type="PANTHER" id="PTHR33908:SF11">
    <property type="entry name" value="MEMBRANE PROTEIN"/>
    <property type="match status" value="1"/>
</dbReference>